<evidence type="ECO:0000313" key="2">
    <source>
        <dbReference type="EMBL" id="JAA85852.1"/>
    </source>
</evidence>
<keyword evidence="1" id="KW-0812">Transmembrane</keyword>
<name>S4PWI9_9NEOP</name>
<accession>S4PWI9</accession>
<keyword evidence="1" id="KW-0472">Membrane</keyword>
<reference evidence="2" key="1">
    <citation type="journal article" date="2013" name="BMC Genomics">
        <title>Unscrambling butterfly oogenesis.</title>
        <authorList>
            <person name="Carter J.M."/>
            <person name="Baker S.C."/>
            <person name="Pink R."/>
            <person name="Carter D.R."/>
            <person name="Collins A."/>
            <person name="Tomlin J."/>
            <person name="Gibbs M."/>
            <person name="Breuker C.J."/>
        </authorList>
    </citation>
    <scope>NUCLEOTIDE SEQUENCE</scope>
    <source>
        <tissue evidence="2">Ovary</tissue>
    </source>
</reference>
<reference evidence="2" key="2">
    <citation type="submission" date="2013-05" db="EMBL/GenBank/DDBJ databases">
        <authorList>
            <person name="Carter J.-M."/>
            <person name="Baker S.C."/>
            <person name="Pink R."/>
            <person name="Carter D.R.F."/>
            <person name="Collins A."/>
            <person name="Tomlin J."/>
            <person name="Gibbs M."/>
            <person name="Breuker C.J."/>
        </authorList>
    </citation>
    <scope>NUCLEOTIDE SEQUENCE</scope>
    <source>
        <tissue evidence="2">Ovary</tissue>
    </source>
</reference>
<evidence type="ECO:0000256" key="1">
    <source>
        <dbReference type="SAM" id="Phobius"/>
    </source>
</evidence>
<proteinExistence type="predicted"/>
<protein>
    <submittedName>
        <fullName evidence="2">Uncharacterized protein</fullName>
    </submittedName>
</protein>
<feature type="non-terminal residue" evidence="2">
    <location>
        <position position="1"/>
    </location>
</feature>
<feature type="transmembrane region" description="Helical" evidence="1">
    <location>
        <begin position="47"/>
        <end position="68"/>
    </location>
</feature>
<dbReference type="EMBL" id="GAIX01006708">
    <property type="protein sequence ID" value="JAA85852.1"/>
    <property type="molecule type" value="Transcribed_RNA"/>
</dbReference>
<dbReference type="AlphaFoldDB" id="S4PWI9"/>
<sequence>VVDYGLTLFIPETRVLHWAGNGLFFLGYIRNNTNSEWIPSIVVTKKFCNFLLTIVLTCALGDLSYYLLYITI</sequence>
<keyword evidence="1" id="KW-1133">Transmembrane helix</keyword>
<organism evidence="2">
    <name type="scientific">Pararge aegeria</name>
    <name type="common">speckled wood butterfly</name>
    <dbReference type="NCBI Taxonomy" id="116150"/>
    <lineage>
        <taxon>Eukaryota</taxon>
        <taxon>Metazoa</taxon>
        <taxon>Ecdysozoa</taxon>
        <taxon>Arthropoda</taxon>
        <taxon>Hexapoda</taxon>
        <taxon>Insecta</taxon>
        <taxon>Pterygota</taxon>
        <taxon>Neoptera</taxon>
        <taxon>Endopterygota</taxon>
        <taxon>Lepidoptera</taxon>
        <taxon>Glossata</taxon>
        <taxon>Ditrysia</taxon>
        <taxon>Papilionoidea</taxon>
        <taxon>Nymphalidae</taxon>
        <taxon>Satyrinae</taxon>
        <taxon>Satyrini</taxon>
        <taxon>Parargina</taxon>
        <taxon>Pararge</taxon>
    </lineage>
</organism>